<accession>A0ABS9CYL9</accession>
<dbReference type="EMBL" id="JAKGAQ010000004">
    <property type="protein sequence ID" value="MCF2872365.1"/>
    <property type="molecule type" value="Genomic_DNA"/>
</dbReference>
<sequence>MVIAPLRDWIEMQPSPAIPYKYRAYGCNFVSDVPLLMLNKGSDVNLDTITIRRCNELPPRPERARQIGPLAWAGADYLSLDVDRIVRLVAQDAKTLLYQPYDGIDDQSVQLFLMTSGLGAVLMQRGLLVMRGTAVERDGSCVMCIGQSGVGKSTVAAGLMQRGFRVISDDICGINDRGQIIPGGPSVKIWQDAADVLGIATDSLTRLRPHMEKFDVPLGGSFCDETVSVRTIYLLSEHQSGTISCDVLTGHDKFVALRDNTYQLPFMAGMDLGALHFKHVTALSQGIVVKHIKRPMDGFDLDHLIDTLIKDLNQQSARS</sequence>
<evidence type="ECO:0000313" key="3">
    <source>
        <dbReference type="Proteomes" id="UP001200557"/>
    </source>
</evidence>
<proteinExistence type="predicted"/>
<gene>
    <name evidence="2" type="ORF">L0664_14920</name>
</gene>
<evidence type="ECO:0000313" key="2">
    <source>
        <dbReference type="EMBL" id="MCF2872365.1"/>
    </source>
</evidence>
<dbReference type="Proteomes" id="UP001200557">
    <property type="component" value="Unassembled WGS sequence"/>
</dbReference>
<dbReference type="InterPro" id="IPR011104">
    <property type="entry name" value="Hpr_kin/Pase_C"/>
</dbReference>
<dbReference type="SUPFAM" id="SSF53795">
    <property type="entry name" value="PEP carboxykinase-like"/>
    <property type="match status" value="1"/>
</dbReference>
<dbReference type="Pfam" id="PF07475">
    <property type="entry name" value="Hpr_kinase_C"/>
    <property type="match status" value="1"/>
</dbReference>
<reference evidence="2 3" key="1">
    <citation type="submission" date="2022-01" db="EMBL/GenBank/DDBJ databases">
        <title>Octadecabacter sp. nov., isolated from a marine alga.</title>
        <authorList>
            <person name="Jin M.S."/>
            <person name="Kim H.M."/>
            <person name="Han D.M."/>
            <person name="Jung J.J."/>
            <person name="Jeon C.O."/>
        </authorList>
    </citation>
    <scope>NUCLEOTIDE SEQUENCE [LARGE SCALE GENOMIC DNA]</scope>
    <source>
        <strain evidence="2 3">G9-8</strain>
    </source>
</reference>
<name>A0ABS9CYL9_9RHOB</name>
<feature type="domain" description="HPr kinase/phosphorylase C-terminal" evidence="1">
    <location>
        <begin position="130"/>
        <end position="199"/>
    </location>
</feature>
<keyword evidence="3" id="KW-1185">Reference proteome</keyword>
<protein>
    <recommendedName>
        <fullName evidence="1">HPr kinase/phosphorylase C-terminal domain-containing protein</fullName>
    </recommendedName>
</protein>
<evidence type="ECO:0000259" key="1">
    <source>
        <dbReference type="Pfam" id="PF07475"/>
    </source>
</evidence>
<dbReference type="Gene3D" id="3.40.50.300">
    <property type="entry name" value="P-loop containing nucleotide triphosphate hydrolases"/>
    <property type="match status" value="1"/>
</dbReference>
<organism evidence="2 3">
    <name type="scientific">Octadecabacter dasysiphoniae</name>
    <dbReference type="NCBI Taxonomy" id="2909341"/>
    <lineage>
        <taxon>Bacteria</taxon>
        <taxon>Pseudomonadati</taxon>
        <taxon>Pseudomonadota</taxon>
        <taxon>Alphaproteobacteria</taxon>
        <taxon>Rhodobacterales</taxon>
        <taxon>Roseobacteraceae</taxon>
        <taxon>Octadecabacter</taxon>
    </lineage>
</organism>
<comment type="caution">
    <text evidence="2">The sequence shown here is derived from an EMBL/GenBank/DDBJ whole genome shotgun (WGS) entry which is preliminary data.</text>
</comment>
<dbReference type="InterPro" id="IPR027417">
    <property type="entry name" value="P-loop_NTPase"/>
</dbReference>
<dbReference type="RefSeq" id="WP_235226696.1">
    <property type="nucleotide sequence ID" value="NZ_JAKGAQ010000004.1"/>
</dbReference>